<name>A0AAW7DT10_9GAMM</name>
<feature type="domain" description="DUF2357" evidence="1">
    <location>
        <begin position="61"/>
        <end position="223"/>
    </location>
</feature>
<dbReference type="Pfam" id="PF09823">
    <property type="entry name" value="DUF2357"/>
    <property type="match status" value="1"/>
</dbReference>
<dbReference type="InterPro" id="IPR018633">
    <property type="entry name" value="DUF2357"/>
</dbReference>
<dbReference type="RefSeq" id="WP_350325194.1">
    <property type="nucleotide sequence ID" value="NZ_JACANB010000013.1"/>
</dbReference>
<comment type="caution">
    <text evidence="2">The sequence shown here is derived from an EMBL/GenBank/DDBJ whole genome shotgun (WGS) entry which is preliminary data.</text>
</comment>
<dbReference type="Proteomes" id="UP001173465">
    <property type="component" value="Unassembled WGS sequence"/>
</dbReference>
<sequence>MLGIMNKQLNDFGQLYSRYQAQDPIAMQLLQGQHRYLINLAFDPLTGEALPQRMSYWLSHESQAPEKVKLYDRFTYLIDHCANAINSILIMPRQTIIRVHEMTPVYLAQRLDSRSVQWLSRKPGNNMREKLAANPHILAATRKMSFDTLENRLLKAFLTRVQGLLLDRQEAGVNLTEQQEGLIDSIQKTLRQEEFVSIKPWQNMPPNNVLLQDKQYRKVWRAWQLLNRLEEDCENQQENGVASGFGIFSELLKQMADRERCLLLDQAWQFKLDYLSVSSAFANTEEITPVKVLAIDLGNDEAIDGTQIIPQAELLLTLTAKGDIKIQRKMRLGSIQNWQLNFQQTDGLVEVKLSSDFKGFDQDKNWQLAMPEGFPSLAKRLISELLPGDSSLRAPVEPQTKTSDDFVTLMFDGASCKLQVSSESAARWMAPQLLDADGLDCSQSLSLHANEKVFSAKELSLVNGDSKTRQLGGFSDQVSRQLRAVKGMHYLVSDHHSDFETNDLRREINRNFNNAAPLPKSIAAVYALLEKKQFKRNDLVMVLSSDQDGIYATPVHYCWGEKPGEEYLERHPSIKLSQKGERKLLQDALVKSGLPSHIAVRFIELYSFREIVSNKAKIILQDGEHWYRVPADLKVSNIDISDVLFKETQKLQKKIEKTYFISVSVAIKQQKGVKPQQWLASDPLSGSQQLLQKQYEQPHKVFWKDHLPQLMTRLPIKGIEQEFYFVDKRTSVKPERGVAVEIPISTPFTLPSDKEDLRFTVYQGSESHRQEFSLLLSLTKPLNTDCSCNLKLTYTYGDEKPYKLRFIPVNADNKPFNYVDAQWDKKQDDTTNRVVAIPDFPERLPFEALRTYLGNDGPTDIVGWIERNLEELDDIYNFISYGKSKKRFNFSYGDVDWIPNKDFGFYRAHLDYEKIFVHRSQFEGLDVINQKCFSGDIRIKGDDGYSLKNVGVQGELTERELKSLPTRWRFPMLIFSDQTRSFADAELPKEFAQKGQQAIVQAQELLNLLKGSNKGLERELVQFLSYNHKLMPSNTVDNLLEMATDKYLLRQESNWFKYALGDVSQPWQQQLLLQILEPIDDSGGTRAVTLEILSVAMWRDKAVIHQLTADQLNALAKRLNEYLLDEIKWLKKEDKFFKWNSFILRLELLLALLRTRESTNPEISSLFDLDSSLTKQLLSTVEKITDKQGEALAYQLQQPRVVARVKLAVNKPDGYHRTPDLLYALKLYLSGDDGADKITITELANSA</sequence>
<evidence type="ECO:0000313" key="3">
    <source>
        <dbReference type="Proteomes" id="UP001173465"/>
    </source>
</evidence>
<reference evidence="2" key="2">
    <citation type="journal article" date="2022" name="Sci. Total Environ.">
        <title>Prevalence, transmission, and molecular epidemiology of tet(X)-positive bacteria among humans, animals, and environmental niches in China: An epidemiological, and genomic-based study.</title>
        <authorList>
            <person name="Dong N."/>
            <person name="Zeng Y."/>
            <person name="Cai C."/>
            <person name="Sun C."/>
            <person name="Lu J."/>
            <person name="Liu C."/>
            <person name="Zhou H."/>
            <person name="Sun Q."/>
            <person name="Shu L."/>
            <person name="Wang H."/>
            <person name="Wang Y."/>
            <person name="Wang S."/>
            <person name="Wu C."/>
            <person name="Chan E.W."/>
            <person name="Chen G."/>
            <person name="Shen Z."/>
            <person name="Chen S."/>
            <person name="Zhang R."/>
        </authorList>
    </citation>
    <scope>NUCLEOTIDE SEQUENCE</scope>
    <source>
        <strain evidence="2">DF46-2-2</strain>
    </source>
</reference>
<organism evidence="2 3">
    <name type="scientific">Thiopseudomonas alkaliphila</name>
    <dbReference type="NCBI Taxonomy" id="1697053"/>
    <lineage>
        <taxon>Bacteria</taxon>
        <taxon>Pseudomonadati</taxon>
        <taxon>Pseudomonadota</taxon>
        <taxon>Gammaproteobacteria</taxon>
        <taxon>Pseudomonadales</taxon>
        <taxon>Pseudomonadaceae</taxon>
        <taxon>Thiopseudomonas</taxon>
    </lineage>
</organism>
<dbReference type="EMBL" id="JACANB010000013">
    <property type="protein sequence ID" value="MDM1697264.1"/>
    <property type="molecule type" value="Genomic_DNA"/>
</dbReference>
<gene>
    <name evidence="2" type="ORF">HX099_11440</name>
</gene>
<reference evidence="2" key="1">
    <citation type="submission" date="2020-06" db="EMBL/GenBank/DDBJ databases">
        <authorList>
            <person name="Dong N."/>
        </authorList>
    </citation>
    <scope>NUCLEOTIDE SEQUENCE</scope>
    <source>
        <strain evidence="2">DF46-2-2</strain>
    </source>
</reference>
<evidence type="ECO:0000313" key="2">
    <source>
        <dbReference type="EMBL" id="MDM1697264.1"/>
    </source>
</evidence>
<accession>A0AAW7DT10</accession>
<proteinExistence type="predicted"/>
<protein>
    <submittedName>
        <fullName evidence="2">DUF2357 domain-containing protein</fullName>
    </submittedName>
</protein>
<evidence type="ECO:0000259" key="1">
    <source>
        <dbReference type="Pfam" id="PF09823"/>
    </source>
</evidence>
<dbReference type="AlphaFoldDB" id="A0AAW7DT10"/>